<dbReference type="Pfam" id="PF03453">
    <property type="entry name" value="MoeA_N"/>
    <property type="match status" value="1"/>
</dbReference>
<dbReference type="Gene3D" id="2.40.340.10">
    <property type="entry name" value="MoeA, C-terminal, domain IV"/>
    <property type="match status" value="1"/>
</dbReference>
<comment type="cofactor">
    <cofactor evidence="6">
        <name>Mg(2+)</name>
        <dbReference type="ChEBI" id="CHEBI:18420"/>
    </cofactor>
</comment>
<reference evidence="8 9" key="1">
    <citation type="submission" date="2020-02" db="EMBL/GenBank/DDBJ databases">
        <title>Rhodobacter translucens sp. nov., a novel bacterium isolated from activated sludge.</title>
        <authorList>
            <person name="Liu J."/>
        </authorList>
    </citation>
    <scope>NUCLEOTIDE SEQUENCE [LARGE SCALE GENOMIC DNA]</scope>
    <source>
        <strain evidence="8 9">HX-7-19</strain>
    </source>
</reference>
<comment type="catalytic activity">
    <reaction evidence="5">
        <text>adenylyl-molybdopterin + molybdate = Mo-molybdopterin + AMP + H(+)</text>
        <dbReference type="Rhea" id="RHEA:35047"/>
        <dbReference type="ChEBI" id="CHEBI:15378"/>
        <dbReference type="ChEBI" id="CHEBI:36264"/>
        <dbReference type="ChEBI" id="CHEBI:62727"/>
        <dbReference type="ChEBI" id="CHEBI:71302"/>
        <dbReference type="ChEBI" id="CHEBI:456215"/>
        <dbReference type="EC" id="2.10.1.1"/>
    </reaction>
</comment>
<keyword evidence="4 6" id="KW-0501">Molybdenum cofactor biosynthesis</keyword>
<evidence type="ECO:0000256" key="3">
    <source>
        <dbReference type="ARBA" id="ARBA00010763"/>
    </source>
</evidence>
<dbReference type="SUPFAM" id="SSF63867">
    <property type="entry name" value="MoeA C-terminal domain-like"/>
    <property type="match status" value="1"/>
</dbReference>
<comment type="function">
    <text evidence="1 6">Catalyzes the insertion of molybdate into adenylated molybdopterin with the concomitant release of AMP.</text>
</comment>
<dbReference type="GO" id="GO:0046872">
    <property type="term" value="F:metal ion binding"/>
    <property type="evidence" value="ECO:0007669"/>
    <property type="project" value="UniProtKB-UniRule"/>
</dbReference>
<dbReference type="AlphaFoldDB" id="A0A6M1U472"/>
<dbReference type="PANTHER" id="PTHR10192:SF5">
    <property type="entry name" value="GEPHYRIN"/>
    <property type="match status" value="1"/>
</dbReference>
<evidence type="ECO:0000256" key="1">
    <source>
        <dbReference type="ARBA" id="ARBA00002901"/>
    </source>
</evidence>
<dbReference type="InterPro" id="IPR036425">
    <property type="entry name" value="MoaB/Mog-like_dom_sf"/>
</dbReference>
<dbReference type="NCBIfam" id="NF045515">
    <property type="entry name" value="Glp_gephyrin"/>
    <property type="match status" value="1"/>
</dbReference>
<evidence type="ECO:0000256" key="4">
    <source>
        <dbReference type="ARBA" id="ARBA00023150"/>
    </source>
</evidence>
<protein>
    <recommendedName>
        <fullName evidence="6">Molybdopterin molybdenumtransferase</fullName>
        <ecNumber evidence="6">2.10.1.1</ecNumber>
    </recommendedName>
</protein>
<keyword evidence="6" id="KW-0460">Magnesium</keyword>
<comment type="similarity">
    <text evidence="3 6">Belongs to the MoeA family.</text>
</comment>
<dbReference type="InterPro" id="IPR005111">
    <property type="entry name" value="MoeA_C_domain_IV"/>
</dbReference>
<dbReference type="UniPathway" id="UPA00344"/>
<organism evidence="8 9">
    <name type="scientific">Paragemmobacter kunshanensis</name>
    <dbReference type="NCBI Taxonomy" id="2583234"/>
    <lineage>
        <taxon>Bacteria</taxon>
        <taxon>Pseudomonadati</taxon>
        <taxon>Pseudomonadota</taxon>
        <taxon>Alphaproteobacteria</taxon>
        <taxon>Rhodobacterales</taxon>
        <taxon>Paracoccaceae</taxon>
        <taxon>Paragemmobacter</taxon>
    </lineage>
</organism>
<dbReference type="EMBL" id="JAALFE010000017">
    <property type="protein sequence ID" value="NGQ92414.1"/>
    <property type="molecule type" value="Genomic_DNA"/>
</dbReference>
<dbReference type="Gene3D" id="3.90.105.10">
    <property type="entry name" value="Molybdopterin biosynthesis moea protein, domain 2"/>
    <property type="match status" value="1"/>
</dbReference>
<evidence type="ECO:0000313" key="8">
    <source>
        <dbReference type="EMBL" id="NGQ92414.1"/>
    </source>
</evidence>
<keyword evidence="9" id="KW-1185">Reference proteome</keyword>
<dbReference type="RefSeq" id="WP_165052036.1">
    <property type="nucleotide sequence ID" value="NZ_JAALFE010000017.1"/>
</dbReference>
<dbReference type="SUPFAM" id="SSF53218">
    <property type="entry name" value="Molybdenum cofactor biosynthesis proteins"/>
    <property type="match status" value="1"/>
</dbReference>
<evidence type="ECO:0000259" key="7">
    <source>
        <dbReference type="SMART" id="SM00852"/>
    </source>
</evidence>
<keyword evidence="6" id="KW-0500">Molybdenum</keyword>
<dbReference type="GO" id="GO:0061599">
    <property type="term" value="F:molybdopterin molybdotransferase activity"/>
    <property type="evidence" value="ECO:0007669"/>
    <property type="project" value="UniProtKB-UniRule"/>
</dbReference>
<accession>A0A6M1U472</accession>
<sequence length="424" mass="44425">MTALEPLAPSGCGCDRRDTAGKLIPIDTALSLIADRAQPVAETETLYLQDARGRILAAPVVAQAAIPPFDSAAMDGYALATSALSGPGPWTLPVVARGPAGQPAAALSGLQASRIFTGAPLPAGADAVIMQEEVRRHAHSIRIAQRPIPGQNIRHAASEMPRGAVMLHEGSRLGPREIAACASAGASHLLLRRRLRVSLLVTGDELRQTGAPRDAAQIWDVNTPMLRTLLAARPEVDLIAVETGLDSRDGLFLQIAELAGASDLLITTGGISVGEEDHVKPAILARGGRIAFSGVAIKPGKPVTYGQIGSTHWLGLPGNPLSAFVTWHLFGQALLHRLTGNHSAGPARRHVVTADPVRHKPGRCEYRPARCIGFDPQGREVVTFAAETHSARVGALHAADGLMLIPADAADLPPGALAEFLPFC</sequence>
<dbReference type="InterPro" id="IPR038987">
    <property type="entry name" value="MoeA-like"/>
</dbReference>
<dbReference type="Proteomes" id="UP000474758">
    <property type="component" value="Unassembled WGS sequence"/>
</dbReference>
<keyword evidence="6" id="KW-0479">Metal-binding</keyword>
<dbReference type="InterPro" id="IPR001453">
    <property type="entry name" value="MoaB/Mog_dom"/>
</dbReference>
<dbReference type="InterPro" id="IPR005110">
    <property type="entry name" value="MoeA_linker/N"/>
</dbReference>
<dbReference type="Gene3D" id="3.40.980.10">
    <property type="entry name" value="MoaB/Mog-like domain"/>
    <property type="match status" value="1"/>
</dbReference>
<proteinExistence type="inferred from homology"/>
<feature type="domain" description="MoaB/Mog" evidence="7">
    <location>
        <begin position="198"/>
        <end position="337"/>
    </location>
</feature>
<keyword evidence="6 8" id="KW-0808">Transferase</keyword>
<dbReference type="Gene3D" id="2.170.190.11">
    <property type="entry name" value="Molybdopterin biosynthesis moea protein, domain 3"/>
    <property type="match status" value="1"/>
</dbReference>
<dbReference type="CDD" id="cd00887">
    <property type="entry name" value="MoeA"/>
    <property type="match status" value="1"/>
</dbReference>
<evidence type="ECO:0000256" key="5">
    <source>
        <dbReference type="ARBA" id="ARBA00047317"/>
    </source>
</evidence>
<dbReference type="EC" id="2.10.1.1" evidence="6"/>
<name>A0A6M1U472_9RHOB</name>
<dbReference type="Pfam" id="PF00994">
    <property type="entry name" value="MoCF_biosynth"/>
    <property type="match status" value="1"/>
</dbReference>
<dbReference type="InterPro" id="IPR036135">
    <property type="entry name" value="MoeA_linker/N_sf"/>
</dbReference>
<dbReference type="GO" id="GO:0006777">
    <property type="term" value="P:Mo-molybdopterin cofactor biosynthetic process"/>
    <property type="evidence" value="ECO:0007669"/>
    <property type="project" value="UniProtKB-UniRule"/>
</dbReference>
<dbReference type="GO" id="GO:0005829">
    <property type="term" value="C:cytosol"/>
    <property type="evidence" value="ECO:0007669"/>
    <property type="project" value="TreeGrafter"/>
</dbReference>
<dbReference type="InterPro" id="IPR036688">
    <property type="entry name" value="MoeA_C_domain_IV_sf"/>
</dbReference>
<comment type="pathway">
    <text evidence="2 6">Cofactor biosynthesis; molybdopterin biosynthesis.</text>
</comment>
<evidence type="ECO:0000313" key="9">
    <source>
        <dbReference type="Proteomes" id="UP000474758"/>
    </source>
</evidence>
<evidence type="ECO:0000256" key="6">
    <source>
        <dbReference type="RuleBase" id="RU365090"/>
    </source>
</evidence>
<dbReference type="Pfam" id="PF03454">
    <property type="entry name" value="MoeA_C"/>
    <property type="match status" value="1"/>
</dbReference>
<dbReference type="SUPFAM" id="SSF63882">
    <property type="entry name" value="MoeA N-terminal region -like"/>
    <property type="match status" value="1"/>
</dbReference>
<comment type="caution">
    <text evidence="8">The sequence shown here is derived from an EMBL/GenBank/DDBJ whole genome shotgun (WGS) entry which is preliminary data.</text>
</comment>
<dbReference type="SMART" id="SM00852">
    <property type="entry name" value="MoCF_biosynth"/>
    <property type="match status" value="1"/>
</dbReference>
<evidence type="ECO:0000256" key="2">
    <source>
        <dbReference type="ARBA" id="ARBA00005046"/>
    </source>
</evidence>
<gene>
    <name evidence="8" type="ORF">G5V65_16065</name>
</gene>
<dbReference type="PANTHER" id="PTHR10192">
    <property type="entry name" value="MOLYBDOPTERIN BIOSYNTHESIS PROTEIN"/>
    <property type="match status" value="1"/>
</dbReference>